<name>A0A835LS96_9MAGN</name>
<protein>
    <submittedName>
        <fullName evidence="2">Uncharacterized protein</fullName>
    </submittedName>
</protein>
<dbReference type="Proteomes" id="UP000631114">
    <property type="component" value="Unassembled WGS sequence"/>
</dbReference>
<comment type="caution">
    <text evidence="2">The sequence shown here is derived from an EMBL/GenBank/DDBJ whole genome shotgun (WGS) entry which is preliminary data.</text>
</comment>
<accession>A0A835LS96</accession>
<feature type="chain" id="PRO_5032456400" evidence="1">
    <location>
        <begin position="19"/>
        <end position="108"/>
    </location>
</feature>
<dbReference type="OrthoDB" id="1930404at2759"/>
<keyword evidence="3" id="KW-1185">Reference proteome</keyword>
<organism evidence="2 3">
    <name type="scientific">Coptis chinensis</name>
    <dbReference type="NCBI Taxonomy" id="261450"/>
    <lineage>
        <taxon>Eukaryota</taxon>
        <taxon>Viridiplantae</taxon>
        <taxon>Streptophyta</taxon>
        <taxon>Embryophyta</taxon>
        <taxon>Tracheophyta</taxon>
        <taxon>Spermatophyta</taxon>
        <taxon>Magnoliopsida</taxon>
        <taxon>Ranunculales</taxon>
        <taxon>Ranunculaceae</taxon>
        <taxon>Coptidoideae</taxon>
        <taxon>Coptis</taxon>
    </lineage>
</organism>
<evidence type="ECO:0000313" key="2">
    <source>
        <dbReference type="EMBL" id="KAF9597656.1"/>
    </source>
</evidence>
<dbReference type="PANTHER" id="PTHR34564">
    <property type="entry name" value="PEPTIDYL-PROLYL CIS-TRANS ISOMERASE G"/>
    <property type="match status" value="1"/>
</dbReference>
<gene>
    <name evidence="2" type="ORF">IFM89_020536</name>
</gene>
<keyword evidence="1" id="KW-0732">Signal</keyword>
<evidence type="ECO:0000313" key="3">
    <source>
        <dbReference type="Proteomes" id="UP000631114"/>
    </source>
</evidence>
<reference evidence="2 3" key="1">
    <citation type="submission" date="2020-10" db="EMBL/GenBank/DDBJ databases">
        <title>The Coptis chinensis genome and diversification of protoberbering-type alkaloids.</title>
        <authorList>
            <person name="Wang B."/>
            <person name="Shu S."/>
            <person name="Song C."/>
            <person name="Liu Y."/>
        </authorList>
    </citation>
    <scope>NUCLEOTIDE SEQUENCE [LARGE SCALE GENOMIC DNA]</scope>
    <source>
        <strain evidence="2">HL-2020</strain>
        <tissue evidence="2">Leaf</tissue>
    </source>
</reference>
<evidence type="ECO:0000256" key="1">
    <source>
        <dbReference type="SAM" id="SignalP"/>
    </source>
</evidence>
<dbReference type="PANTHER" id="PTHR34564:SF3">
    <property type="entry name" value="PEPTIDYL-PROLYL CIS-TRANS ISOMERASE G"/>
    <property type="match status" value="1"/>
</dbReference>
<feature type="signal peptide" evidence="1">
    <location>
        <begin position="1"/>
        <end position="18"/>
    </location>
</feature>
<dbReference type="AlphaFoldDB" id="A0A835LS96"/>
<sequence length="108" mass="12577">MSRSLVLVLLLLILIVTSQFEWKEQTVNEFEATPSVSNKQHLYSYRQEAVKEKILISQERDIQRLIELVRGLREQLQQCRGSNDTRKGVVKQLTENGNGHDKQKILED</sequence>
<proteinExistence type="predicted"/>
<dbReference type="EMBL" id="JADFTS010000007">
    <property type="protein sequence ID" value="KAF9597656.1"/>
    <property type="molecule type" value="Genomic_DNA"/>
</dbReference>